<keyword evidence="2 5" id="KW-0547">Nucleotide-binding</keyword>
<dbReference type="AlphaFoldDB" id="A0A059DH46"/>
<sequence length="460" mass="51697">MVFKFATFDPRQDPDDFNPAFPPTPSSSSSATLCQPCESTCSFTRAVIGRLVSAGASLVLTSPAVAVDGHEIQDQSPETPFHSINFDVHPEFHPRQLKEFTLQELKVASLNFSNTKLLGKGGFGDVYEGQLADGSLVAIKRCKELCQVLMRQFNAEVMIGSIIPPHRNLLPLLGFCRTSESTELLLVSPFMINKCLASCLRERPDTQPPLDWPTRVKIATGAARGLCHLHDLSILHRDIKAANIMLDEEFEPCIGDFGLALFIDRRHDGCFEDCVQEAPVLPRDKSRARSYQDYSDVTTAVRGTFGHIAPEYLNTGKCSVKNDVFAFGVMILELVTGRKVLDFLRLGKNMDLMSFDWVNRHLEERSLENLVDSDLKGEYDEEEIEKLIQLALLCTQLAPGERPSMVQVLQLLEGHSIEEKWKEYQLKYRSQEPSLHNIHRDWIIPDSTSHLRADELSGPR</sequence>
<feature type="binding site" evidence="5">
    <location>
        <position position="140"/>
    </location>
    <ligand>
        <name>ATP</name>
        <dbReference type="ChEBI" id="CHEBI:30616"/>
    </ligand>
</feature>
<dbReference type="EMBL" id="KK198753">
    <property type="protein sequence ID" value="KCW90083.1"/>
    <property type="molecule type" value="Genomic_DNA"/>
</dbReference>
<evidence type="ECO:0000256" key="3">
    <source>
        <dbReference type="ARBA" id="ARBA00022777"/>
    </source>
</evidence>
<gene>
    <name evidence="9" type="ORF">EUGRSUZ_A02280</name>
</gene>
<keyword evidence="3" id="KW-0418">Kinase</keyword>
<dbReference type="FunFam" id="3.30.200.20:FF:000015">
    <property type="entry name" value="Somatic embryogenesis receptor kinase 1"/>
    <property type="match status" value="1"/>
</dbReference>
<dbReference type="Gramene" id="KCW90083">
    <property type="protein sequence ID" value="KCW90083"/>
    <property type="gene ID" value="EUGRSUZ_A02280"/>
</dbReference>
<dbReference type="PROSITE" id="PS00107">
    <property type="entry name" value="PROTEIN_KINASE_ATP"/>
    <property type="match status" value="1"/>
</dbReference>
<dbReference type="eggNOG" id="KOG1187">
    <property type="taxonomic scope" value="Eukaryota"/>
</dbReference>
<dbReference type="InterPro" id="IPR017441">
    <property type="entry name" value="Protein_kinase_ATP_BS"/>
</dbReference>
<proteinExistence type="inferred from homology"/>
<keyword evidence="6" id="KW-0723">Serine/threonine-protein kinase</keyword>
<evidence type="ECO:0000259" key="8">
    <source>
        <dbReference type="PROSITE" id="PS50011"/>
    </source>
</evidence>
<evidence type="ECO:0000256" key="5">
    <source>
        <dbReference type="PROSITE-ProRule" id="PRU10141"/>
    </source>
</evidence>
<organism evidence="9">
    <name type="scientific">Eucalyptus grandis</name>
    <name type="common">Flooded gum</name>
    <dbReference type="NCBI Taxonomy" id="71139"/>
    <lineage>
        <taxon>Eukaryota</taxon>
        <taxon>Viridiplantae</taxon>
        <taxon>Streptophyta</taxon>
        <taxon>Embryophyta</taxon>
        <taxon>Tracheophyta</taxon>
        <taxon>Spermatophyta</taxon>
        <taxon>Magnoliopsida</taxon>
        <taxon>eudicotyledons</taxon>
        <taxon>Gunneridae</taxon>
        <taxon>Pentapetalae</taxon>
        <taxon>rosids</taxon>
        <taxon>malvids</taxon>
        <taxon>Myrtales</taxon>
        <taxon>Myrtaceae</taxon>
        <taxon>Myrtoideae</taxon>
        <taxon>Eucalypteae</taxon>
        <taxon>Eucalyptus</taxon>
    </lineage>
</organism>
<dbReference type="GO" id="GO:0004675">
    <property type="term" value="F:transmembrane receptor protein serine/threonine kinase activity"/>
    <property type="evidence" value="ECO:0000318"/>
    <property type="project" value="GO_Central"/>
</dbReference>
<feature type="region of interest" description="Disordered" evidence="7">
    <location>
        <begin position="9"/>
        <end position="32"/>
    </location>
</feature>
<dbReference type="OrthoDB" id="1611507at2759"/>
<evidence type="ECO:0000313" key="9">
    <source>
        <dbReference type="EMBL" id="KCW90083.1"/>
    </source>
</evidence>
<dbReference type="SMART" id="SM00220">
    <property type="entry name" value="S_TKc"/>
    <property type="match status" value="1"/>
</dbReference>
<dbReference type="KEGG" id="egr:104414483"/>
<dbReference type="InterPro" id="IPR008271">
    <property type="entry name" value="Ser/Thr_kinase_AS"/>
</dbReference>
<dbReference type="InterPro" id="IPR011009">
    <property type="entry name" value="Kinase-like_dom_sf"/>
</dbReference>
<dbReference type="Gene3D" id="3.30.200.20">
    <property type="entry name" value="Phosphorylase Kinase, domain 1"/>
    <property type="match status" value="1"/>
</dbReference>
<evidence type="ECO:0000256" key="2">
    <source>
        <dbReference type="ARBA" id="ARBA00022741"/>
    </source>
</evidence>
<evidence type="ECO:0000256" key="7">
    <source>
        <dbReference type="SAM" id="MobiDB-lite"/>
    </source>
</evidence>
<evidence type="ECO:0000256" key="6">
    <source>
        <dbReference type="RuleBase" id="RU000304"/>
    </source>
</evidence>
<keyword evidence="4 5" id="KW-0067">ATP-binding</keyword>
<dbReference type="STRING" id="71139.A0A059DH46"/>
<dbReference type="Pfam" id="PF00069">
    <property type="entry name" value="Pkinase"/>
    <property type="match status" value="1"/>
</dbReference>
<comment type="similarity">
    <text evidence="6">Belongs to the protein kinase superfamily.</text>
</comment>
<dbReference type="SUPFAM" id="SSF56112">
    <property type="entry name" value="Protein kinase-like (PK-like)"/>
    <property type="match status" value="1"/>
</dbReference>
<dbReference type="PROSITE" id="PS00108">
    <property type="entry name" value="PROTEIN_KINASE_ST"/>
    <property type="match status" value="1"/>
</dbReference>
<dbReference type="PANTHER" id="PTHR47973">
    <property type="entry name" value="CYSTEINE-RICH RECEPTOR-LIKE PROTEIN KINASE 3"/>
    <property type="match status" value="1"/>
</dbReference>
<dbReference type="InParanoid" id="A0A059DH46"/>
<dbReference type="PROSITE" id="PS50011">
    <property type="entry name" value="PROTEIN_KINASE_DOM"/>
    <property type="match status" value="1"/>
</dbReference>
<dbReference type="GO" id="GO:0005886">
    <property type="term" value="C:plasma membrane"/>
    <property type="evidence" value="ECO:0000318"/>
    <property type="project" value="GO_Central"/>
</dbReference>
<dbReference type="InterPro" id="IPR000719">
    <property type="entry name" value="Prot_kinase_dom"/>
</dbReference>
<dbReference type="GO" id="GO:0005524">
    <property type="term" value="F:ATP binding"/>
    <property type="evidence" value="ECO:0007669"/>
    <property type="project" value="UniProtKB-UniRule"/>
</dbReference>
<reference evidence="9" key="1">
    <citation type="submission" date="2013-07" db="EMBL/GenBank/DDBJ databases">
        <title>The genome of Eucalyptus grandis.</title>
        <authorList>
            <person name="Schmutz J."/>
            <person name="Hayes R."/>
            <person name="Myburg A."/>
            <person name="Tuskan G."/>
            <person name="Grattapaglia D."/>
            <person name="Rokhsar D.S."/>
        </authorList>
    </citation>
    <scope>NUCLEOTIDE SEQUENCE</scope>
    <source>
        <tissue evidence="9">Leaf extractions</tissue>
    </source>
</reference>
<keyword evidence="1" id="KW-0808">Transferase</keyword>
<evidence type="ECO:0000256" key="4">
    <source>
        <dbReference type="ARBA" id="ARBA00022840"/>
    </source>
</evidence>
<name>A0A059DH46_EUCGR</name>
<protein>
    <recommendedName>
        <fullName evidence="8">Protein kinase domain-containing protein</fullName>
    </recommendedName>
</protein>
<dbReference type="GO" id="GO:0007165">
    <property type="term" value="P:signal transduction"/>
    <property type="evidence" value="ECO:0000318"/>
    <property type="project" value="GO_Central"/>
</dbReference>
<evidence type="ECO:0000256" key="1">
    <source>
        <dbReference type="ARBA" id="ARBA00022679"/>
    </source>
</evidence>
<dbReference type="Gene3D" id="1.10.510.10">
    <property type="entry name" value="Transferase(Phosphotransferase) domain 1"/>
    <property type="match status" value="1"/>
</dbReference>
<feature type="domain" description="Protein kinase" evidence="8">
    <location>
        <begin position="112"/>
        <end position="418"/>
    </location>
</feature>
<dbReference type="InterPro" id="IPR052059">
    <property type="entry name" value="CR_Ser/Thr_kinase"/>
</dbReference>
<accession>A0A059DH46</accession>